<name>C5B5B7_METEA</name>
<dbReference type="PANTHER" id="PTHR41248:SF1">
    <property type="entry name" value="NORD PROTEIN"/>
    <property type="match status" value="1"/>
</dbReference>
<protein>
    <recommendedName>
        <fullName evidence="1">Cobalamin biosynthesis protein CobT VWA domain-containing protein</fullName>
    </recommendedName>
</protein>
<feature type="domain" description="Cobalamin biosynthesis protein CobT VWA" evidence="1">
    <location>
        <begin position="83"/>
        <end position="260"/>
    </location>
</feature>
<reference evidence="2 3" key="1">
    <citation type="journal article" date="2009" name="PLoS ONE">
        <title>Methylobacterium genome sequences: a reference blueprint to investigate microbial metabolism of C1 compounds from natural and industrial sources.</title>
        <authorList>
            <person name="Vuilleumier S."/>
            <person name="Chistoserdova L."/>
            <person name="Lee M.-C."/>
            <person name="Bringel F."/>
            <person name="Lajus A."/>
            <person name="Zhou Y."/>
            <person name="Gourion B."/>
            <person name="Barbe V."/>
            <person name="Chang J."/>
            <person name="Cruveiller S."/>
            <person name="Dossat C."/>
            <person name="Gillett W."/>
            <person name="Gruffaz C."/>
            <person name="Haugen E."/>
            <person name="Hourcade E."/>
            <person name="Levy R."/>
            <person name="Mangenot S."/>
            <person name="Muller E."/>
            <person name="Nadalig T."/>
            <person name="Pagni M."/>
            <person name="Penny C."/>
            <person name="Peyraud R."/>
            <person name="Robinson D.G."/>
            <person name="Roche D."/>
            <person name="Rouy Z."/>
            <person name="Saenampechek C."/>
            <person name="Salvignol G."/>
            <person name="Vallenet D."/>
            <person name="Wu Z."/>
            <person name="Marx C.J."/>
            <person name="Vorholt J.A."/>
            <person name="Olson M.V."/>
            <person name="Kaul R."/>
            <person name="Weissenbach J."/>
            <person name="Medigue C."/>
            <person name="Lidstrom M.E."/>
        </authorList>
    </citation>
    <scope>NUCLEOTIDE SEQUENCE [LARGE SCALE GENOMIC DNA]</scope>
    <source>
        <strain evidence="3">ATCC 14718 / DSM 1338 / JCM 2805 / NCIMB 9133 / AM1</strain>
    </source>
</reference>
<dbReference type="PANTHER" id="PTHR41248">
    <property type="entry name" value="NORD PROTEIN"/>
    <property type="match status" value="1"/>
</dbReference>
<dbReference type="OrthoDB" id="7557871at2"/>
<evidence type="ECO:0000313" key="2">
    <source>
        <dbReference type="EMBL" id="ACS43649.1"/>
    </source>
</evidence>
<proteinExistence type="predicted"/>
<dbReference type="RefSeq" id="WP_012754086.1">
    <property type="nucleotide sequence ID" value="NC_012811.1"/>
</dbReference>
<keyword evidence="3" id="KW-1185">Reference proteome</keyword>
<gene>
    <name evidence="2" type="ordered locus">MexAM1_META2p0811</name>
</gene>
<dbReference type="AlphaFoldDB" id="C5B5B7"/>
<sequence>MRGRSKQAAAETRAFTREFDYVGPSSAMLADPSFPPYAAALARQAELTGSSPERHGFARRPGARLLDPDAAAGLPDLSAADGRVVAILVDQSGGLRGPDSDRMVACVDRLALSLERAGVPFEVLAFSTLRWKGGLSREKWVAEGRPEGPGRLNDLLHVVHKDFDEAWNEGSPSPRERLDRMMRDPFQREGLDGEALAWALDRIVGRGGAERTIVVVGVATPIDEATCTAESPQFLEADLARSVRRALREGVSLETIGVRSESRIAEFYPKTTYQPQPGAPMDPAAACEAVLYAVGVRPTAAFPAPR</sequence>
<accession>C5B5B7</accession>
<evidence type="ECO:0000313" key="3">
    <source>
        <dbReference type="Proteomes" id="UP000009081"/>
    </source>
</evidence>
<geneLocation type="plasmid" evidence="2 3">
    <name>megaplasmid</name>
</geneLocation>
<dbReference type="InterPro" id="IPR051928">
    <property type="entry name" value="NorD/CobT"/>
</dbReference>
<evidence type="ECO:0000259" key="1">
    <source>
        <dbReference type="Pfam" id="PF11775"/>
    </source>
</evidence>
<keyword evidence="2" id="KW-0614">Plasmid</keyword>
<dbReference type="InterPro" id="IPR025861">
    <property type="entry name" value="CobT_VWA_dom"/>
</dbReference>
<organism evidence="2 3">
    <name type="scientific">Methylorubrum extorquens (strain ATCC 14718 / DSM 1338 / JCM 2805 / NCIMB 9133 / AM1)</name>
    <name type="common">Methylobacterium extorquens</name>
    <dbReference type="NCBI Taxonomy" id="272630"/>
    <lineage>
        <taxon>Bacteria</taxon>
        <taxon>Pseudomonadati</taxon>
        <taxon>Pseudomonadota</taxon>
        <taxon>Alphaproteobacteria</taxon>
        <taxon>Hyphomicrobiales</taxon>
        <taxon>Methylobacteriaceae</taxon>
        <taxon>Methylorubrum</taxon>
    </lineage>
</organism>
<dbReference type="Pfam" id="PF11775">
    <property type="entry name" value="CobT_C"/>
    <property type="match status" value="1"/>
</dbReference>
<dbReference type="KEGG" id="mea:Mex_2p0811"/>
<dbReference type="HOGENOM" id="CLU_908533_0_0_5"/>
<dbReference type="Proteomes" id="UP000009081">
    <property type="component" value="Plasmid megaplasmid"/>
</dbReference>
<dbReference type="InterPro" id="IPR036465">
    <property type="entry name" value="vWFA_dom_sf"/>
</dbReference>
<dbReference type="EMBL" id="CP001511">
    <property type="protein sequence ID" value="ACS43649.1"/>
    <property type="molecule type" value="Genomic_DNA"/>
</dbReference>
<dbReference type="SUPFAM" id="SSF53300">
    <property type="entry name" value="vWA-like"/>
    <property type="match status" value="1"/>
</dbReference>